<dbReference type="AlphaFoldDB" id="A0A4V2NVY6"/>
<dbReference type="RefSeq" id="WP_132692542.1">
    <property type="nucleotide sequence ID" value="NZ_SKBU01000027.1"/>
</dbReference>
<evidence type="ECO:0000256" key="1">
    <source>
        <dbReference type="SAM" id="Phobius"/>
    </source>
</evidence>
<organism evidence="2 3">
    <name type="scientific">Rubrobacter taiwanensis</name>
    <dbReference type="NCBI Taxonomy" id="185139"/>
    <lineage>
        <taxon>Bacteria</taxon>
        <taxon>Bacillati</taxon>
        <taxon>Actinomycetota</taxon>
        <taxon>Rubrobacteria</taxon>
        <taxon>Rubrobacterales</taxon>
        <taxon>Rubrobacteraceae</taxon>
        <taxon>Rubrobacter</taxon>
    </lineage>
</organism>
<gene>
    <name evidence="2" type="ORF">E0L93_13155</name>
</gene>
<keyword evidence="1" id="KW-0812">Transmembrane</keyword>
<feature type="transmembrane region" description="Helical" evidence="1">
    <location>
        <begin position="14"/>
        <end position="35"/>
    </location>
</feature>
<keyword evidence="1" id="KW-0472">Membrane</keyword>
<feature type="transmembrane region" description="Helical" evidence="1">
    <location>
        <begin position="68"/>
        <end position="87"/>
    </location>
</feature>
<sequence length="95" mass="9784">MVSSSCERRQVLEAVLLILAFTAGAGAGAVAAYAVTTLGRGSRFVSGPLALLCLAALVLSGIPDDAPGNFAEGMLMGGCIVAGWRFVSPRSWEKR</sequence>
<keyword evidence="1" id="KW-1133">Transmembrane helix</keyword>
<keyword evidence="3" id="KW-1185">Reference proteome</keyword>
<evidence type="ECO:0000313" key="2">
    <source>
        <dbReference type="EMBL" id="TCJ15252.1"/>
    </source>
</evidence>
<reference evidence="2 3" key="1">
    <citation type="submission" date="2019-03" db="EMBL/GenBank/DDBJ databases">
        <title>Whole genome sequence of a novel Rubrobacter taiwanensis strain, isolated from Yellowstone National Park.</title>
        <authorList>
            <person name="Freed S."/>
            <person name="Ramaley R.F."/>
            <person name="Kyndt J.A."/>
        </authorList>
    </citation>
    <scope>NUCLEOTIDE SEQUENCE [LARGE SCALE GENOMIC DNA]</scope>
    <source>
        <strain evidence="2 3">Yellowstone</strain>
    </source>
</reference>
<accession>A0A4V2NVY6</accession>
<evidence type="ECO:0000313" key="3">
    <source>
        <dbReference type="Proteomes" id="UP000295244"/>
    </source>
</evidence>
<comment type="caution">
    <text evidence="2">The sequence shown here is derived from an EMBL/GenBank/DDBJ whole genome shotgun (WGS) entry which is preliminary data.</text>
</comment>
<proteinExistence type="predicted"/>
<name>A0A4V2NVY6_9ACTN</name>
<protein>
    <submittedName>
        <fullName evidence="2">Uncharacterized protein</fullName>
    </submittedName>
</protein>
<dbReference type="EMBL" id="SKBU01000027">
    <property type="protein sequence ID" value="TCJ15252.1"/>
    <property type="molecule type" value="Genomic_DNA"/>
</dbReference>
<dbReference type="Proteomes" id="UP000295244">
    <property type="component" value="Unassembled WGS sequence"/>
</dbReference>
<feature type="transmembrane region" description="Helical" evidence="1">
    <location>
        <begin position="44"/>
        <end position="62"/>
    </location>
</feature>